<feature type="domain" description="Thoeris anti-defense 2-like" evidence="1">
    <location>
        <begin position="21"/>
        <end position="95"/>
    </location>
</feature>
<evidence type="ECO:0000313" key="2">
    <source>
        <dbReference type="EMBL" id="ATW59453.1"/>
    </source>
</evidence>
<name>A0A2H4PB45_9CAUD</name>
<organism evidence="2 3">
    <name type="scientific">Lactobacillus phage Lenus</name>
    <dbReference type="NCBI Taxonomy" id="2053682"/>
    <lineage>
        <taxon>Viruses</taxon>
        <taxon>Duplodnaviria</taxon>
        <taxon>Heunggongvirae</taxon>
        <taxon>Uroviricota</taxon>
        <taxon>Caudoviricetes</taxon>
        <taxon>Tybeckvirinae</taxon>
        <taxon>Lenusvirus</taxon>
        <taxon>Lenusvirus lenus</taxon>
    </lineage>
</organism>
<proteinExistence type="predicted"/>
<dbReference type="InterPro" id="IPR021361">
    <property type="entry name" value="Tad2-like_dom"/>
</dbReference>
<evidence type="ECO:0000259" key="1">
    <source>
        <dbReference type="Pfam" id="PF11195"/>
    </source>
</evidence>
<dbReference type="RefSeq" id="YP_009795883.1">
    <property type="nucleotide sequence ID" value="NC_047897.1"/>
</dbReference>
<dbReference type="Pfam" id="PF11195">
    <property type="entry name" value="Tad2-like"/>
    <property type="match status" value="1"/>
</dbReference>
<evidence type="ECO:0000313" key="3">
    <source>
        <dbReference type="Proteomes" id="UP000241560"/>
    </source>
</evidence>
<dbReference type="EMBL" id="MG252693">
    <property type="protein sequence ID" value="ATW59453.1"/>
    <property type="molecule type" value="Genomic_DNA"/>
</dbReference>
<accession>A0A2H4PB45</accession>
<dbReference type="KEGG" id="vg:54986260"/>
<dbReference type="GeneID" id="54986260"/>
<protein>
    <recommendedName>
        <fullName evidence="1">Thoeris anti-defense 2-like domain-containing protein</fullName>
    </recommendedName>
</protein>
<reference evidence="2 3" key="1">
    <citation type="submission" date="2017-10" db="EMBL/GenBank/DDBJ databases">
        <title>Isolation and characterisation of Lactobacillus bacteriophages that infect wine-derived L. plantarum strains.</title>
        <authorList>
            <person name="Kyrkou I."/>
            <person name="Hestbjerg Hansen L."/>
        </authorList>
    </citation>
    <scope>NUCLEOTIDE SEQUENCE [LARGE SCALE GENOMIC DNA]</scope>
</reference>
<keyword evidence="3" id="KW-1185">Reference proteome</keyword>
<dbReference type="Proteomes" id="UP000241560">
    <property type="component" value="Segment"/>
</dbReference>
<sequence length="182" mass="20719">MTEMRITDNGKMGLRKFGFGFDLAIRYLKEGRKVKRHNWGGYWFIPKFSVRVYSEVTDGYSYANKMIMAKLKNNGGLAPATPYMDDMLAEDWELVQPKNKYYEFKTPDNDYSALIVAQSLEQAKKIYFTDVCGDGLPNGEEVPQETAWNQLKNAIGSDENTFAELSTMFHTVGVLLIDPELG</sequence>